<name>A0ABX1BRX7_9ACTN</name>
<evidence type="ECO:0000313" key="1">
    <source>
        <dbReference type="EMBL" id="NJP98644.1"/>
    </source>
</evidence>
<sequence length="144" mass="15328">MRWSPTGWGAEIIDNDAPGGLTVLPVERWSSRGAAMVAHTSGRLIPARRVPGFQKLVETHRTVAVIPAAPGWNIHAEPSGDQPSYITPVAAWVMTGDGDFWPVAAVGHDIGAGPANPDPDGAIMLRPHWSTRCRIVGPAYPVVL</sequence>
<dbReference type="Proteomes" id="UP000696294">
    <property type="component" value="Unassembled WGS sequence"/>
</dbReference>
<proteinExistence type="predicted"/>
<gene>
    <name evidence="1" type="ORF">HCN51_56080</name>
</gene>
<reference evidence="1 2" key="1">
    <citation type="submission" date="2020-03" db="EMBL/GenBank/DDBJ databases">
        <title>WGS of actinomycetes isolated from Thailand.</title>
        <authorList>
            <person name="Thawai C."/>
        </authorList>
    </citation>
    <scope>NUCLEOTIDE SEQUENCE [LARGE SCALE GENOMIC DNA]</scope>
    <source>
        <strain evidence="1 2">FMUSA5-5</strain>
    </source>
</reference>
<dbReference type="RefSeq" id="WP_168021953.1">
    <property type="nucleotide sequence ID" value="NZ_JAATEP010000100.1"/>
</dbReference>
<accession>A0ABX1BRX7</accession>
<organism evidence="1 2">
    <name type="scientific">Nonomuraea composti</name>
    <dbReference type="NCBI Taxonomy" id="2720023"/>
    <lineage>
        <taxon>Bacteria</taxon>
        <taxon>Bacillati</taxon>
        <taxon>Actinomycetota</taxon>
        <taxon>Actinomycetes</taxon>
        <taxon>Streptosporangiales</taxon>
        <taxon>Streptosporangiaceae</taxon>
        <taxon>Nonomuraea</taxon>
    </lineage>
</organism>
<dbReference type="EMBL" id="JAATEP010000100">
    <property type="protein sequence ID" value="NJP98644.1"/>
    <property type="molecule type" value="Genomic_DNA"/>
</dbReference>
<comment type="caution">
    <text evidence="1">The sequence shown here is derived from an EMBL/GenBank/DDBJ whole genome shotgun (WGS) entry which is preliminary data.</text>
</comment>
<evidence type="ECO:0000313" key="2">
    <source>
        <dbReference type="Proteomes" id="UP000696294"/>
    </source>
</evidence>
<protein>
    <submittedName>
        <fullName evidence="1">Uncharacterized protein</fullName>
    </submittedName>
</protein>
<keyword evidence="2" id="KW-1185">Reference proteome</keyword>